<feature type="region of interest" description="Disordered" evidence="1">
    <location>
        <begin position="1"/>
        <end position="37"/>
    </location>
</feature>
<evidence type="ECO:0000256" key="1">
    <source>
        <dbReference type="SAM" id="MobiDB-lite"/>
    </source>
</evidence>
<name>A0AAV4AFL9_9GAST</name>
<accession>A0AAV4AFL9</accession>
<evidence type="ECO:0000313" key="3">
    <source>
        <dbReference type="Proteomes" id="UP000735302"/>
    </source>
</evidence>
<dbReference type="EMBL" id="BLXT01003757">
    <property type="protein sequence ID" value="GFO06037.1"/>
    <property type="molecule type" value="Genomic_DNA"/>
</dbReference>
<protein>
    <submittedName>
        <fullName evidence="2">Uncharacterized protein</fullName>
    </submittedName>
</protein>
<comment type="caution">
    <text evidence="2">The sequence shown here is derived from an EMBL/GenBank/DDBJ whole genome shotgun (WGS) entry which is preliminary data.</text>
</comment>
<organism evidence="2 3">
    <name type="scientific">Plakobranchus ocellatus</name>
    <dbReference type="NCBI Taxonomy" id="259542"/>
    <lineage>
        <taxon>Eukaryota</taxon>
        <taxon>Metazoa</taxon>
        <taxon>Spiralia</taxon>
        <taxon>Lophotrochozoa</taxon>
        <taxon>Mollusca</taxon>
        <taxon>Gastropoda</taxon>
        <taxon>Heterobranchia</taxon>
        <taxon>Euthyneura</taxon>
        <taxon>Panpulmonata</taxon>
        <taxon>Sacoglossa</taxon>
        <taxon>Placobranchoidea</taxon>
        <taxon>Plakobranchidae</taxon>
        <taxon>Plakobranchus</taxon>
    </lineage>
</organism>
<feature type="compositionally biased region" description="Polar residues" evidence="1">
    <location>
        <begin position="1"/>
        <end position="31"/>
    </location>
</feature>
<reference evidence="2 3" key="1">
    <citation type="journal article" date="2021" name="Elife">
        <title>Chloroplast acquisition without the gene transfer in kleptoplastic sea slugs, Plakobranchus ocellatus.</title>
        <authorList>
            <person name="Maeda T."/>
            <person name="Takahashi S."/>
            <person name="Yoshida T."/>
            <person name="Shimamura S."/>
            <person name="Takaki Y."/>
            <person name="Nagai Y."/>
            <person name="Toyoda A."/>
            <person name="Suzuki Y."/>
            <person name="Arimoto A."/>
            <person name="Ishii H."/>
            <person name="Satoh N."/>
            <person name="Nishiyama T."/>
            <person name="Hasebe M."/>
            <person name="Maruyama T."/>
            <person name="Minagawa J."/>
            <person name="Obokata J."/>
            <person name="Shigenobu S."/>
        </authorList>
    </citation>
    <scope>NUCLEOTIDE SEQUENCE [LARGE SCALE GENOMIC DNA]</scope>
</reference>
<dbReference type="Proteomes" id="UP000735302">
    <property type="component" value="Unassembled WGS sequence"/>
</dbReference>
<evidence type="ECO:0000313" key="2">
    <source>
        <dbReference type="EMBL" id="GFO06037.1"/>
    </source>
</evidence>
<sequence length="247" mass="25864">MLASSENISQPPKETQSASNGSKNLASTHIPSPSHPENFVASQAVGFEEIMDKLFEFKCSPQKGNLRLLGPPSGQGAGSGARIRGRRVPVDLRADSLTTVSPTPHTVTALVIVQLTVDIATATANTAATACAVTAASATAAVAAVAAVAATDISTAAAENSIFWSKFASALTAERTCDVESLQVSGRVRSQLRHTTATVLQRDCPSTQDSRLVAFEAGSLRPRMRQARWQLPFDPVPSAVESRPSPS</sequence>
<gene>
    <name evidence="2" type="ORF">PoB_003254200</name>
</gene>
<proteinExistence type="predicted"/>
<dbReference type="AlphaFoldDB" id="A0AAV4AFL9"/>
<keyword evidence="3" id="KW-1185">Reference proteome</keyword>